<proteinExistence type="predicted"/>
<dbReference type="EMBL" id="QGNY01000007">
    <property type="protein sequence ID" value="PWS30333.1"/>
    <property type="molecule type" value="Genomic_DNA"/>
</dbReference>
<dbReference type="AlphaFoldDB" id="A0A317EWJ5"/>
<accession>A0A317EWJ5</accession>
<keyword evidence="2" id="KW-1185">Reference proteome</keyword>
<dbReference type="Proteomes" id="UP000245391">
    <property type="component" value="Unassembled WGS sequence"/>
</dbReference>
<evidence type="ECO:0000313" key="1">
    <source>
        <dbReference type="EMBL" id="PWS30333.1"/>
    </source>
</evidence>
<protein>
    <submittedName>
        <fullName evidence="1">Uncharacterized protein</fullName>
    </submittedName>
</protein>
<name>A0A317EWJ5_9SPHI</name>
<evidence type="ECO:0000313" key="2">
    <source>
        <dbReference type="Proteomes" id="UP000245391"/>
    </source>
</evidence>
<gene>
    <name evidence="1" type="ORF">DF947_18055</name>
</gene>
<comment type="caution">
    <text evidence="1">The sequence shown here is derived from an EMBL/GenBank/DDBJ whole genome shotgun (WGS) entry which is preliminary data.</text>
</comment>
<sequence length="65" mass="7731">MVILAIFSFPNTYDDKYTFDLILYKIDLLTQNDVFIKQYLPFFAYNKNVPQIIISIKPVNTNEKH</sequence>
<organism evidence="1 2">
    <name type="scientific">Pedobacter paludis</name>
    <dbReference type="NCBI Taxonomy" id="2203212"/>
    <lineage>
        <taxon>Bacteria</taxon>
        <taxon>Pseudomonadati</taxon>
        <taxon>Bacteroidota</taxon>
        <taxon>Sphingobacteriia</taxon>
        <taxon>Sphingobacteriales</taxon>
        <taxon>Sphingobacteriaceae</taxon>
        <taxon>Pedobacter</taxon>
    </lineage>
</organism>
<reference evidence="2" key="1">
    <citation type="submission" date="2018-05" db="EMBL/GenBank/DDBJ databases">
        <title>Pedobacter paludis sp. nov., isolated from wetland soil.</title>
        <authorList>
            <person name="Zhang Y."/>
        </authorList>
    </citation>
    <scope>NUCLEOTIDE SEQUENCE [LARGE SCALE GENOMIC DNA]</scope>
    <source>
        <strain evidence="2">R-8</strain>
    </source>
</reference>